<dbReference type="AlphaFoldDB" id="A0A7J0BXT1"/>
<dbReference type="Pfam" id="PF03099">
    <property type="entry name" value="BPL_LplA_LipB"/>
    <property type="match status" value="1"/>
</dbReference>
<dbReference type="InterPro" id="IPR036388">
    <property type="entry name" value="WH-like_DNA-bd_sf"/>
</dbReference>
<dbReference type="Proteomes" id="UP000503820">
    <property type="component" value="Unassembled WGS sequence"/>
</dbReference>
<dbReference type="GO" id="GO:0005737">
    <property type="term" value="C:cytoplasm"/>
    <property type="evidence" value="ECO:0007669"/>
    <property type="project" value="TreeGrafter"/>
</dbReference>
<evidence type="ECO:0000256" key="1">
    <source>
        <dbReference type="ARBA" id="ARBA00022598"/>
    </source>
</evidence>
<evidence type="ECO:0000313" key="4">
    <source>
        <dbReference type="Proteomes" id="UP000503820"/>
    </source>
</evidence>
<accession>A0A7J0BXT1</accession>
<dbReference type="Gene3D" id="3.30.930.10">
    <property type="entry name" value="Bira Bifunctional Protein, Domain 2"/>
    <property type="match status" value="1"/>
</dbReference>
<name>A0A7J0BXT1_9BACT</name>
<comment type="caution">
    <text evidence="3">The sequence shown here is derived from an EMBL/GenBank/DDBJ whole genome shotgun (WGS) entry which is preliminary data.</text>
</comment>
<dbReference type="InterPro" id="IPR013196">
    <property type="entry name" value="HTH_11"/>
</dbReference>
<dbReference type="CDD" id="cd16442">
    <property type="entry name" value="BPL"/>
    <property type="match status" value="1"/>
</dbReference>
<sequence length="250" mass="26712">MDQAEDWISGEAISQHLGISRAAVAKHVAALRAEGHAIDAVTRKGYRLTVRHDALREQALTTALHTRVLGRAGWTFLHTTPSTNLVAAQLAAQGGEEGHVVVAETQTMGRGRKGFTWFSAPRSIQFSVVLLPNAVQWDAERFMYLGAQAVAAAARDLTGLAAEIKMPNDVLIEGRKIAGVLVETGYRGNEPEWAVVGIGCNVNTLPEEFPEAVRGITTSLFAASGAPVSRVALLALVLDKLEAAYQSLHG</sequence>
<dbReference type="InterPro" id="IPR004143">
    <property type="entry name" value="BPL_LPL_catalytic"/>
</dbReference>
<dbReference type="Gene3D" id="1.10.10.10">
    <property type="entry name" value="Winged helix-like DNA-binding domain superfamily/Winged helix DNA-binding domain"/>
    <property type="match status" value="1"/>
</dbReference>
<gene>
    <name evidence="3" type="ORF">DSM19430T_31910</name>
</gene>
<dbReference type="Pfam" id="PF08279">
    <property type="entry name" value="HTH_11"/>
    <property type="match status" value="1"/>
</dbReference>
<dbReference type="RefSeq" id="WP_174411123.1">
    <property type="nucleotide sequence ID" value="NZ_BLVP01000043.1"/>
</dbReference>
<reference evidence="3 4" key="1">
    <citation type="submission" date="2020-05" db="EMBL/GenBank/DDBJ databases">
        <title>Draft genome sequence of Desulfovibrio psychrotolerans JS1T.</title>
        <authorList>
            <person name="Ueno A."/>
            <person name="Tamazawa S."/>
            <person name="Tamamura S."/>
            <person name="Murakami T."/>
            <person name="Kiyama T."/>
            <person name="Inomata H."/>
            <person name="Amano Y."/>
            <person name="Miyakawa K."/>
            <person name="Tamaki H."/>
            <person name="Naganuma T."/>
            <person name="Kaneko K."/>
        </authorList>
    </citation>
    <scope>NUCLEOTIDE SEQUENCE [LARGE SCALE GENOMIC DNA]</scope>
    <source>
        <strain evidence="3 4">JS1</strain>
    </source>
</reference>
<dbReference type="NCBIfam" id="TIGR00121">
    <property type="entry name" value="birA_ligase"/>
    <property type="match status" value="1"/>
</dbReference>
<dbReference type="PROSITE" id="PS51733">
    <property type="entry name" value="BPL_LPL_CATALYTIC"/>
    <property type="match status" value="1"/>
</dbReference>
<dbReference type="SUPFAM" id="SSF55681">
    <property type="entry name" value="Class II aaRS and biotin synthetases"/>
    <property type="match status" value="1"/>
</dbReference>
<proteinExistence type="predicted"/>
<dbReference type="GO" id="GO:0004077">
    <property type="term" value="F:biotin--[biotin carboxyl-carrier protein] ligase activity"/>
    <property type="evidence" value="ECO:0007669"/>
    <property type="project" value="InterPro"/>
</dbReference>
<dbReference type="EMBL" id="BLVP01000043">
    <property type="protein sequence ID" value="GFM38507.1"/>
    <property type="molecule type" value="Genomic_DNA"/>
</dbReference>
<dbReference type="InterPro" id="IPR036390">
    <property type="entry name" value="WH_DNA-bd_sf"/>
</dbReference>
<keyword evidence="1" id="KW-0436">Ligase</keyword>
<dbReference type="InterPro" id="IPR004408">
    <property type="entry name" value="Biotin_CoA_COase_ligase"/>
</dbReference>
<dbReference type="InterPro" id="IPR045864">
    <property type="entry name" value="aa-tRNA-synth_II/BPL/LPL"/>
</dbReference>
<organism evidence="3 4">
    <name type="scientific">Desulfovibrio psychrotolerans</name>
    <dbReference type="NCBI Taxonomy" id="415242"/>
    <lineage>
        <taxon>Bacteria</taxon>
        <taxon>Pseudomonadati</taxon>
        <taxon>Thermodesulfobacteriota</taxon>
        <taxon>Desulfovibrionia</taxon>
        <taxon>Desulfovibrionales</taxon>
        <taxon>Desulfovibrionaceae</taxon>
        <taxon>Desulfovibrio</taxon>
    </lineage>
</organism>
<protein>
    <recommendedName>
        <fullName evidence="2">BPL/LPL catalytic domain-containing protein</fullName>
    </recommendedName>
</protein>
<evidence type="ECO:0000259" key="2">
    <source>
        <dbReference type="PROSITE" id="PS51733"/>
    </source>
</evidence>
<dbReference type="PANTHER" id="PTHR12835">
    <property type="entry name" value="BIOTIN PROTEIN LIGASE"/>
    <property type="match status" value="1"/>
</dbReference>
<feature type="domain" description="BPL/LPL catalytic" evidence="2">
    <location>
        <begin position="54"/>
        <end position="249"/>
    </location>
</feature>
<evidence type="ECO:0000313" key="3">
    <source>
        <dbReference type="EMBL" id="GFM38507.1"/>
    </source>
</evidence>
<keyword evidence="4" id="KW-1185">Reference proteome</keyword>
<dbReference type="SUPFAM" id="SSF46785">
    <property type="entry name" value="Winged helix' DNA-binding domain"/>
    <property type="match status" value="1"/>
</dbReference>
<dbReference type="PANTHER" id="PTHR12835:SF5">
    <property type="entry name" value="BIOTIN--PROTEIN LIGASE"/>
    <property type="match status" value="1"/>
</dbReference>